<reference evidence="3 4" key="1">
    <citation type="submission" date="2024-09" db="EMBL/GenBank/DDBJ databases">
        <title>Paenibacillus zeirhizospherea sp. nov., isolated from surface of the maize (Zea mays) roots in a horticulture field, Hungary.</title>
        <authorList>
            <person name="Marton D."/>
            <person name="Farkas M."/>
            <person name="Bedics A."/>
            <person name="Toth E."/>
            <person name="Tancsics A."/>
            <person name="Boka K."/>
            <person name="Marati G."/>
            <person name="Kriszt B."/>
            <person name="Cserhati M."/>
        </authorList>
    </citation>
    <scope>NUCLEOTIDE SEQUENCE [LARGE SCALE GENOMIC DNA]</scope>
    <source>
        <strain evidence="3 4">JCM 18446</strain>
    </source>
</reference>
<evidence type="ECO:0000313" key="3">
    <source>
        <dbReference type="EMBL" id="MFB5763876.1"/>
    </source>
</evidence>
<gene>
    <name evidence="3" type="ORF">ACE5LO_26305</name>
</gene>
<dbReference type="InterPro" id="IPR050447">
    <property type="entry name" value="Erg6_SMT_methyltransf"/>
</dbReference>
<keyword evidence="4" id="KW-1185">Reference proteome</keyword>
<dbReference type="Pfam" id="PF08241">
    <property type="entry name" value="Methyltransf_11"/>
    <property type="match status" value="1"/>
</dbReference>
<dbReference type="RefSeq" id="WP_375522879.1">
    <property type="nucleotide sequence ID" value="NZ_JBHIRY010000048.1"/>
</dbReference>
<evidence type="ECO:0000256" key="1">
    <source>
        <dbReference type="ARBA" id="ARBA00022679"/>
    </source>
</evidence>
<keyword evidence="3" id="KW-0489">Methyltransferase</keyword>
<dbReference type="Gene3D" id="3.40.50.150">
    <property type="entry name" value="Vaccinia Virus protein VP39"/>
    <property type="match status" value="1"/>
</dbReference>
<protein>
    <submittedName>
        <fullName evidence="3">Class I SAM-dependent methyltransferase</fullName>
        <ecNumber evidence="3">2.1.1.-</ecNumber>
    </submittedName>
</protein>
<dbReference type="PANTHER" id="PTHR44068:SF11">
    <property type="entry name" value="GERANYL DIPHOSPHATE 2-C-METHYLTRANSFERASE"/>
    <property type="match status" value="1"/>
</dbReference>
<proteinExistence type="predicted"/>
<accession>A0ABV5C8Q1</accession>
<dbReference type="SUPFAM" id="SSF53335">
    <property type="entry name" value="S-adenosyl-L-methionine-dependent methyltransferases"/>
    <property type="match status" value="1"/>
</dbReference>
<keyword evidence="1 3" id="KW-0808">Transferase</keyword>
<dbReference type="GO" id="GO:0032259">
    <property type="term" value="P:methylation"/>
    <property type="evidence" value="ECO:0007669"/>
    <property type="project" value="UniProtKB-KW"/>
</dbReference>
<name>A0ABV5C8Q1_9BACL</name>
<organism evidence="3 4">
    <name type="scientific">Paenibacillus medicaginis</name>
    <dbReference type="NCBI Taxonomy" id="1470560"/>
    <lineage>
        <taxon>Bacteria</taxon>
        <taxon>Bacillati</taxon>
        <taxon>Bacillota</taxon>
        <taxon>Bacilli</taxon>
        <taxon>Bacillales</taxon>
        <taxon>Paenibacillaceae</taxon>
        <taxon>Paenibacillus</taxon>
    </lineage>
</organism>
<evidence type="ECO:0000259" key="2">
    <source>
        <dbReference type="Pfam" id="PF08241"/>
    </source>
</evidence>
<dbReference type="CDD" id="cd02440">
    <property type="entry name" value="AdoMet_MTases"/>
    <property type="match status" value="1"/>
</dbReference>
<dbReference type="InterPro" id="IPR013216">
    <property type="entry name" value="Methyltransf_11"/>
</dbReference>
<dbReference type="PANTHER" id="PTHR44068">
    <property type="entry name" value="ZGC:194242"/>
    <property type="match status" value="1"/>
</dbReference>
<dbReference type="EMBL" id="JBHIRY010000048">
    <property type="protein sequence ID" value="MFB5763876.1"/>
    <property type="molecule type" value="Genomic_DNA"/>
</dbReference>
<dbReference type="Proteomes" id="UP001580430">
    <property type="component" value="Unassembled WGS sequence"/>
</dbReference>
<dbReference type="InterPro" id="IPR029063">
    <property type="entry name" value="SAM-dependent_MTases_sf"/>
</dbReference>
<sequence>MSTKITKEKDFHNQVFDGDNTAREIANEKFYSITESLINFYRDKLLASHKDKQVLEYGCGLSAYSYFLAREGAAFVRGIDISDVAVEKANVKAEQEGLAHKMEFLVMDAEKLEFSDNTFDLICGNGILHHLDLHKSYRELARTIKPDGKAIFTEPLGHNPLINWYRNRTPNIRTEDEHPLMMDDIHLASQYFGKVETRYFFLATLALSPFRKARFFRNMVSACDAIDRVLFRALPFLRKHAWMVVMTMSEPKKK</sequence>
<evidence type="ECO:0000313" key="4">
    <source>
        <dbReference type="Proteomes" id="UP001580430"/>
    </source>
</evidence>
<comment type="caution">
    <text evidence="3">The sequence shown here is derived from an EMBL/GenBank/DDBJ whole genome shotgun (WGS) entry which is preliminary data.</text>
</comment>
<dbReference type="EC" id="2.1.1.-" evidence="3"/>
<dbReference type="GO" id="GO:0008168">
    <property type="term" value="F:methyltransferase activity"/>
    <property type="evidence" value="ECO:0007669"/>
    <property type="project" value="UniProtKB-KW"/>
</dbReference>
<feature type="domain" description="Methyltransferase type 11" evidence="2">
    <location>
        <begin position="55"/>
        <end position="152"/>
    </location>
</feature>